<dbReference type="GO" id="GO:0008967">
    <property type="term" value="F:phosphoglycolate phosphatase activity"/>
    <property type="evidence" value="ECO:0007669"/>
    <property type="project" value="TreeGrafter"/>
</dbReference>
<dbReference type="InterPro" id="IPR036412">
    <property type="entry name" value="HAD-like_sf"/>
</dbReference>
<reference evidence="1" key="1">
    <citation type="journal article" date="2021" name="PeerJ">
        <title>Extensive microbial diversity within the chicken gut microbiome revealed by metagenomics and culture.</title>
        <authorList>
            <person name="Gilroy R."/>
            <person name="Ravi A."/>
            <person name="Getino M."/>
            <person name="Pursley I."/>
            <person name="Horton D.L."/>
            <person name="Alikhan N.F."/>
            <person name="Baker D."/>
            <person name="Gharbi K."/>
            <person name="Hall N."/>
            <person name="Watson M."/>
            <person name="Adriaenssens E.M."/>
            <person name="Foster-Nyarko E."/>
            <person name="Jarju S."/>
            <person name="Secka A."/>
            <person name="Antonio M."/>
            <person name="Oren A."/>
            <person name="Chaudhuri R.R."/>
            <person name="La Ragione R."/>
            <person name="Hildebrand F."/>
            <person name="Pallen M.J."/>
        </authorList>
    </citation>
    <scope>NUCLEOTIDE SEQUENCE</scope>
    <source>
        <strain evidence="1">B5-657</strain>
    </source>
</reference>
<dbReference type="Proteomes" id="UP000824229">
    <property type="component" value="Unassembled WGS sequence"/>
</dbReference>
<dbReference type="Pfam" id="PF13419">
    <property type="entry name" value="HAD_2"/>
    <property type="match status" value="1"/>
</dbReference>
<dbReference type="PANTHER" id="PTHR43434:SF1">
    <property type="entry name" value="PHOSPHOGLYCOLATE PHOSPHATASE"/>
    <property type="match status" value="1"/>
</dbReference>
<dbReference type="Gene3D" id="3.40.50.1000">
    <property type="entry name" value="HAD superfamily/HAD-like"/>
    <property type="match status" value="1"/>
</dbReference>
<proteinExistence type="predicted"/>
<dbReference type="EMBL" id="JAHLFQ010000077">
    <property type="protein sequence ID" value="MBU3803875.1"/>
    <property type="molecule type" value="Genomic_DNA"/>
</dbReference>
<dbReference type="GO" id="GO:0006281">
    <property type="term" value="P:DNA repair"/>
    <property type="evidence" value="ECO:0007669"/>
    <property type="project" value="TreeGrafter"/>
</dbReference>
<gene>
    <name evidence="1" type="ORF">H9872_03865</name>
</gene>
<dbReference type="GO" id="GO:0005829">
    <property type="term" value="C:cytosol"/>
    <property type="evidence" value="ECO:0007669"/>
    <property type="project" value="TreeGrafter"/>
</dbReference>
<dbReference type="Gene3D" id="1.10.150.240">
    <property type="entry name" value="Putative phosphatase, domain 2"/>
    <property type="match status" value="1"/>
</dbReference>
<comment type="caution">
    <text evidence="1">The sequence shown here is derived from an EMBL/GenBank/DDBJ whole genome shotgun (WGS) entry which is preliminary data.</text>
</comment>
<dbReference type="CDD" id="cd01427">
    <property type="entry name" value="HAD_like"/>
    <property type="match status" value="1"/>
</dbReference>
<sequence length="280" mass="32392">MTNIFDDYKKQKDFLVCVDSDGCAIDTMTIKHEKCFGPCMVEEWNLEQWEEDILNRWNEVNLYTITRGINRFQGLAKALEEVNEKYTKIEDIDKLLNWVSEAKELSTRALENEMKQNPSCIFEKAISWSNKVNESINNLTFEEKQPFKEVKESLAYIHQFADIAIVSSANLQAVEEEWTEHGLLDYVDIVLAQEAGTKSICIEKLLKEGYDKDKVIMLGDAKGDLDAAEKNGVLYFPILVRNENKSWKEFVEQGLKNVIDGKYRGTYQQEKIEQFLSNLS</sequence>
<organism evidence="1 2">
    <name type="scientific">Candidatus Cellulosilyticum pullistercoris</name>
    <dbReference type="NCBI Taxonomy" id="2838521"/>
    <lineage>
        <taxon>Bacteria</taxon>
        <taxon>Bacillati</taxon>
        <taxon>Bacillota</taxon>
        <taxon>Clostridia</taxon>
        <taxon>Lachnospirales</taxon>
        <taxon>Cellulosilyticaceae</taxon>
        <taxon>Cellulosilyticum</taxon>
    </lineage>
</organism>
<dbReference type="InterPro" id="IPR050155">
    <property type="entry name" value="HAD-like_hydrolase_sf"/>
</dbReference>
<evidence type="ECO:0000313" key="1">
    <source>
        <dbReference type="EMBL" id="MBU3803875.1"/>
    </source>
</evidence>
<dbReference type="InterPro" id="IPR041492">
    <property type="entry name" value="HAD_2"/>
</dbReference>
<dbReference type="PANTHER" id="PTHR43434">
    <property type="entry name" value="PHOSPHOGLYCOLATE PHOSPHATASE"/>
    <property type="match status" value="1"/>
</dbReference>
<dbReference type="InterPro" id="IPR023214">
    <property type="entry name" value="HAD_sf"/>
</dbReference>
<accession>A0A9E2KB80</accession>
<keyword evidence="1" id="KW-0378">Hydrolase</keyword>
<dbReference type="SUPFAM" id="SSF56784">
    <property type="entry name" value="HAD-like"/>
    <property type="match status" value="1"/>
</dbReference>
<evidence type="ECO:0000313" key="2">
    <source>
        <dbReference type="Proteomes" id="UP000824229"/>
    </source>
</evidence>
<reference evidence="1" key="2">
    <citation type="submission" date="2021-04" db="EMBL/GenBank/DDBJ databases">
        <authorList>
            <person name="Gilroy R."/>
        </authorList>
    </citation>
    <scope>NUCLEOTIDE SEQUENCE</scope>
    <source>
        <strain evidence="1">B5-657</strain>
    </source>
</reference>
<dbReference type="InterPro" id="IPR023198">
    <property type="entry name" value="PGP-like_dom2"/>
</dbReference>
<dbReference type="AlphaFoldDB" id="A0A9E2KB80"/>
<protein>
    <submittedName>
        <fullName evidence="1">HAD family hydrolase</fullName>
    </submittedName>
</protein>
<name>A0A9E2KB80_9FIRM</name>